<dbReference type="GO" id="GO:0016298">
    <property type="term" value="F:lipase activity"/>
    <property type="evidence" value="ECO:0007669"/>
    <property type="project" value="InterPro"/>
</dbReference>
<comment type="similarity">
    <text evidence="2 4">Belongs to the AB hydrolase superfamily. Lipase family.</text>
</comment>
<dbReference type="Pfam" id="PF00151">
    <property type="entry name" value="Lipase"/>
    <property type="match status" value="1"/>
</dbReference>
<feature type="chain" id="PRO_5041400188" description="Lipase domain-containing protein" evidence="5">
    <location>
        <begin position="18"/>
        <end position="407"/>
    </location>
</feature>
<dbReference type="InterPro" id="IPR029058">
    <property type="entry name" value="AB_hydrolase_fold"/>
</dbReference>
<sequence>MWKQFFVIFTYFHCVKSLPQVITVPADNHLSTKQGTLSPRDTISIGSCKIVINKLCPDPDVTFYLYSKKHPEQPEGVRIGADPGVSNLTATAFNPALPTKIIIHGYNSDMYLNVLIEIKKQYFLKTQDLNIFFVDWASLAAGPCYPAAVWNTKHVGECTAQLVERIREFGNEDIHLVGFSLGGQLTNFVANTLRPYQVPRITGLDPAGPGFLTVSPENKLDKGDAQFVDVLHTNAFIQGTVEESGHVDFYLNGGVIQPGCWAENRFFACNHHRAPIYFAESITTKLGFWGWPCPSYGDYLFGRCPPKEPQIIMGESINATSRGVHLVITDSVSPFAVGKFTGPAIEIYLKSEKHRLNILRKYRKQVMSYIDEDDVVEALQQHSKSKNANRRILYPDFENITEIYDFI</sequence>
<reference evidence="7" key="1">
    <citation type="journal article" date="2023" name="G3 (Bethesda)">
        <title>Whole genome assemblies of Zophobas morio and Tenebrio molitor.</title>
        <authorList>
            <person name="Kaur S."/>
            <person name="Stinson S.A."/>
            <person name="diCenzo G.C."/>
        </authorList>
    </citation>
    <scope>NUCLEOTIDE SEQUENCE</scope>
    <source>
        <strain evidence="7">QUZm001</strain>
    </source>
</reference>
<dbReference type="Gene3D" id="3.40.50.1820">
    <property type="entry name" value="alpha/beta hydrolase"/>
    <property type="match status" value="1"/>
</dbReference>
<proteinExistence type="inferred from homology"/>
<evidence type="ECO:0000259" key="6">
    <source>
        <dbReference type="Pfam" id="PF00151"/>
    </source>
</evidence>
<evidence type="ECO:0000313" key="7">
    <source>
        <dbReference type="EMBL" id="KAJ3642558.1"/>
    </source>
</evidence>
<dbReference type="SUPFAM" id="SSF53474">
    <property type="entry name" value="alpha/beta-Hydrolases"/>
    <property type="match status" value="1"/>
</dbReference>
<dbReference type="FunFam" id="3.40.50.1820:FF:000076">
    <property type="entry name" value="phospholipase A1"/>
    <property type="match status" value="1"/>
</dbReference>
<dbReference type="PRINTS" id="PR00821">
    <property type="entry name" value="TAGLIPASE"/>
</dbReference>
<evidence type="ECO:0000256" key="2">
    <source>
        <dbReference type="ARBA" id="ARBA00010701"/>
    </source>
</evidence>
<dbReference type="AlphaFoldDB" id="A0AA38HRF1"/>
<feature type="domain" description="Lipase" evidence="6">
    <location>
        <begin position="56"/>
        <end position="316"/>
    </location>
</feature>
<name>A0AA38HRF1_9CUCU</name>
<dbReference type="CDD" id="cd00707">
    <property type="entry name" value="Pancreat_lipase_like"/>
    <property type="match status" value="1"/>
</dbReference>
<comment type="subcellular location">
    <subcellularLocation>
        <location evidence="1">Secreted</location>
    </subcellularLocation>
</comment>
<protein>
    <recommendedName>
        <fullName evidence="6">Lipase domain-containing protein</fullName>
    </recommendedName>
</protein>
<dbReference type="GO" id="GO:0017171">
    <property type="term" value="F:serine hydrolase activity"/>
    <property type="evidence" value="ECO:0007669"/>
    <property type="project" value="TreeGrafter"/>
</dbReference>
<dbReference type="GO" id="GO:0016042">
    <property type="term" value="P:lipid catabolic process"/>
    <property type="evidence" value="ECO:0007669"/>
    <property type="project" value="TreeGrafter"/>
</dbReference>
<evidence type="ECO:0000256" key="5">
    <source>
        <dbReference type="SAM" id="SignalP"/>
    </source>
</evidence>
<dbReference type="InterPro" id="IPR013818">
    <property type="entry name" value="Lipase"/>
</dbReference>
<feature type="signal peptide" evidence="5">
    <location>
        <begin position="1"/>
        <end position="17"/>
    </location>
</feature>
<dbReference type="Proteomes" id="UP001168821">
    <property type="component" value="Unassembled WGS sequence"/>
</dbReference>
<organism evidence="7 8">
    <name type="scientific">Zophobas morio</name>
    <dbReference type="NCBI Taxonomy" id="2755281"/>
    <lineage>
        <taxon>Eukaryota</taxon>
        <taxon>Metazoa</taxon>
        <taxon>Ecdysozoa</taxon>
        <taxon>Arthropoda</taxon>
        <taxon>Hexapoda</taxon>
        <taxon>Insecta</taxon>
        <taxon>Pterygota</taxon>
        <taxon>Neoptera</taxon>
        <taxon>Endopterygota</taxon>
        <taxon>Coleoptera</taxon>
        <taxon>Polyphaga</taxon>
        <taxon>Cucujiformia</taxon>
        <taxon>Tenebrionidae</taxon>
        <taxon>Zophobas</taxon>
    </lineage>
</organism>
<evidence type="ECO:0000256" key="4">
    <source>
        <dbReference type="RuleBase" id="RU004262"/>
    </source>
</evidence>
<dbReference type="PANTHER" id="PTHR11610">
    <property type="entry name" value="LIPASE"/>
    <property type="match status" value="1"/>
</dbReference>
<keyword evidence="5" id="KW-0732">Signal</keyword>
<comment type="caution">
    <text evidence="7">The sequence shown here is derived from an EMBL/GenBank/DDBJ whole genome shotgun (WGS) entry which is preliminary data.</text>
</comment>
<accession>A0AA38HRF1</accession>
<dbReference type="InterPro" id="IPR033906">
    <property type="entry name" value="Lipase_N"/>
</dbReference>
<dbReference type="GO" id="GO:0005615">
    <property type="term" value="C:extracellular space"/>
    <property type="evidence" value="ECO:0007669"/>
    <property type="project" value="TreeGrafter"/>
</dbReference>
<keyword evidence="8" id="KW-1185">Reference proteome</keyword>
<dbReference type="InterPro" id="IPR000734">
    <property type="entry name" value="TAG_lipase"/>
</dbReference>
<evidence type="ECO:0000256" key="1">
    <source>
        <dbReference type="ARBA" id="ARBA00004613"/>
    </source>
</evidence>
<keyword evidence="3" id="KW-0964">Secreted</keyword>
<dbReference type="PANTHER" id="PTHR11610:SF151">
    <property type="entry name" value="PHOSPHOLIPASE A1 MEMBER A-LIKE PROTEIN"/>
    <property type="match status" value="1"/>
</dbReference>
<evidence type="ECO:0000313" key="8">
    <source>
        <dbReference type="Proteomes" id="UP001168821"/>
    </source>
</evidence>
<dbReference type="EMBL" id="JALNTZ010000008">
    <property type="protein sequence ID" value="KAJ3642558.1"/>
    <property type="molecule type" value="Genomic_DNA"/>
</dbReference>
<gene>
    <name evidence="7" type="ORF">Zmor_025323</name>
</gene>
<evidence type="ECO:0000256" key="3">
    <source>
        <dbReference type="ARBA" id="ARBA00022525"/>
    </source>
</evidence>